<evidence type="ECO:0000256" key="7">
    <source>
        <dbReference type="PROSITE-ProRule" id="PRU01375"/>
    </source>
</evidence>
<comment type="similarity">
    <text evidence="2">Belongs to the FAM3 family.</text>
</comment>
<keyword evidence="8" id="KW-0472">Membrane</keyword>
<evidence type="ECO:0000313" key="11">
    <source>
        <dbReference type="Proteomes" id="UP000826234"/>
    </source>
</evidence>
<sequence length="237" mass="26305">MYSISFLPALSLHLIPSPSSGPGILRIIALLFTLVTTWLFANAYFSHTSVKSINLRSWLEASVLRHKCNNKRDCPSHTFAFKLISGAANVVGPSMCFENTMLMSAVKDNIGRGLNIALVNGTTGQLIKTGAFDMYSGDVKELLDFLKVIDTGTLVLIASYDDPATKMNDEARKMLTELGSSYAFKLSFRDNWIFLGGKGLKNKSPFEQYLKNDKETNKYDGWPEVLEMEGCVPKKLN</sequence>
<evidence type="ECO:0000313" key="10">
    <source>
        <dbReference type="EMBL" id="KAH0630287.1"/>
    </source>
</evidence>
<dbReference type="PANTHER" id="PTHR14592">
    <property type="entry name" value="UNCHARACTERIZED FAM3"/>
    <property type="match status" value="1"/>
</dbReference>
<comment type="caution">
    <text evidence="10">The sequence shown here is derived from an EMBL/GenBank/DDBJ whole genome shotgun (WGS) entry which is preliminary data.</text>
</comment>
<evidence type="ECO:0000256" key="6">
    <source>
        <dbReference type="ARBA" id="ARBA00023157"/>
    </source>
</evidence>
<dbReference type="Proteomes" id="UP000826234">
    <property type="component" value="Unassembled WGS sequence"/>
</dbReference>
<organism evidence="10 11">
    <name type="scientific">Phrynosoma platyrhinos</name>
    <name type="common">Desert horned lizard</name>
    <dbReference type="NCBI Taxonomy" id="52577"/>
    <lineage>
        <taxon>Eukaryota</taxon>
        <taxon>Metazoa</taxon>
        <taxon>Chordata</taxon>
        <taxon>Craniata</taxon>
        <taxon>Vertebrata</taxon>
        <taxon>Euteleostomi</taxon>
        <taxon>Lepidosauria</taxon>
        <taxon>Squamata</taxon>
        <taxon>Bifurcata</taxon>
        <taxon>Unidentata</taxon>
        <taxon>Episquamata</taxon>
        <taxon>Toxicofera</taxon>
        <taxon>Iguania</taxon>
        <taxon>Phrynosomatidae</taxon>
        <taxon>Phrynosomatinae</taxon>
        <taxon>Phrynosoma</taxon>
    </lineage>
</organism>
<keyword evidence="6" id="KW-1015">Disulfide bond</keyword>
<evidence type="ECO:0000256" key="4">
    <source>
        <dbReference type="ARBA" id="ARBA00022729"/>
    </source>
</evidence>
<proteinExistence type="inferred from homology"/>
<dbReference type="Pfam" id="PF15711">
    <property type="entry name" value="ILEI"/>
    <property type="match status" value="1"/>
</dbReference>
<evidence type="ECO:0000259" key="9">
    <source>
        <dbReference type="Pfam" id="PF15711"/>
    </source>
</evidence>
<comment type="subcellular location">
    <subcellularLocation>
        <location evidence="1">Secreted</location>
    </subcellularLocation>
</comment>
<name>A0ABQ7TLE0_PHRPL</name>
<gene>
    <name evidence="10" type="ORF">JD844_013185</name>
</gene>
<dbReference type="InterPro" id="IPR039477">
    <property type="entry name" value="ILEI/PANDER_dom"/>
</dbReference>
<protein>
    <recommendedName>
        <fullName evidence="9">ILEI/PANDER domain-containing protein</fullName>
    </recommendedName>
</protein>
<keyword evidence="11" id="KW-1185">Reference proteome</keyword>
<evidence type="ECO:0000256" key="2">
    <source>
        <dbReference type="ARBA" id="ARBA00010905"/>
    </source>
</evidence>
<reference evidence="10 11" key="1">
    <citation type="journal article" date="2022" name="Gigascience">
        <title>A chromosome-level genome assembly and annotation of the desert horned lizard, Phrynosoma platyrhinos, provides insight into chromosomal rearrangements among reptiles.</title>
        <authorList>
            <person name="Koochekian N."/>
            <person name="Ascanio A."/>
            <person name="Farleigh K."/>
            <person name="Card D.C."/>
            <person name="Schield D.R."/>
            <person name="Castoe T.A."/>
            <person name="Jezkova T."/>
        </authorList>
    </citation>
    <scope>NUCLEOTIDE SEQUENCE [LARGE SCALE GENOMIC DNA]</scope>
    <source>
        <strain evidence="10">NK-2021</strain>
    </source>
</reference>
<feature type="domain" description="ILEI/PANDER" evidence="9">
    <location>
        <begin position="112"/>
        <end position="199"/>
    </location>
</feature>
<dbReference type="CDD" id="cd13940">
    <property type="entry name" value="ILEI_FAM3C"/>
    <property type="match status" value="1"/>
</dbReference>
<feature type="transmembrane region" description="Helical" evidence="8">
    <location>
        <begin position="24"/>
        <end position="45"/>
    </location>
</feature>
<keyword evidence="5 7" id="KW-0430">Lectin</keyword>
<keyword evidence="3" id="KW-0964">Secreted</keyword>
<dbReference type="EMBL" id="JAIPUX010000439">
    <property type="protein sequence ID" value="KAH0630287.1"/>
    <property type="molecule type" value="Genomic_DNA"/>
</dbReference>
<evidence type="ECO:0000256" key="1">
    <source>
        <dbReference type="ARBA" id="ARBA00004613"/>
    </source>
</evidence>
<keyword evidence="4" id="KW-0732">Signal</keyword>
<keyword evidence="8" id="KW-1133">Transmembrane helix</keyword>
<evidence type="ECO:0000256" key="3">
    <source>
        <dbReference type="ARBA" id="ARBA00022525"/>
    </source>
</evidence>
<dbReference type="PROSITE" id="PS52031">
    <property type="entry name" value="GG_LECTIN"/>
    <property type="match status" value="1"/>
</dbReference>
<keyword evidence="8" id="KW-0812">Transmembrane</keyword>
<evidence type="ECO:0000256" key="8">
    <source>
        <dbReference type="SAM" id="Phobius"/>
    </source>
</evidence>
<accession>A0ABQ7TLE0</accession>
<evidence type="ECO:0000256" key="5">
    <source>
        <dbReference type="ARBA" id="ARBA00022734"/>
    </source>
</evidence>
<dbReference type="InterPro" id="IPR039475">
    <property type="entry name" value="ILEI_FAM3C"/>
</dbReference>
<dbReference type="InterPro" id="IPR039220">
    <property type="entry name" value="FAM3"/>
</dbReference>